<evidence type="ECO:0000256" key="2">
    <source>
        <dbReference type="SAM" id="SignalP"/>
    </source>
</evidence>
<reference evidence="3" key="1">
    <citation type="submission" date="2023-10" db="EMBL/GenBank/DDBJ databases">
        <title>Genome assembly of Pristionchus species.</title>
        <authorList>
            <person name="Yoshida K."/>
            <person name="Sommer R.J."/>
        </authorList>
    </citation>
    <scope>NUCLEOTIDE SEQUENCE</scope>
    <source>
        <strain evidence="3">RS5133</strain>
    </source>
</reference>
<feature type="transmembrane region" description="Helical" evidence="1">
    <location>
        <begin position="490"/>
        <end position="512"/>
    </location>
</feature>
<dbReference type="Proteomes" id="UP001432322">
    <property type="component" value="Unassembled WGS sequence"/>
</dbReference>
<evidence type="ECO:0008006" key="5">
    <source>
        <dbReference type="Google" id="ProtNLM"/>
    </source>
</evidence>
<dbReference type="PANTHER" id="PTHR12959:SF11">
    <property type="entry name" value="GPI TRANSAMIDASE COMPONENT PIG-T"/>
    <property type="match status" value="1"/>
</dbReference>
<dbReference type="InterPro" id="IPR007245">
    <property type="entry name" value="PIG-T"/>
</dbReference>
<feature type="transmembrane region" description="Helical" evidence="1">
    <location>
        <begin position="527"/>
        <end position="544"/>
    </location>
</feature>
<dbReference type="AlphaFoldDB" id="A0AAV5VLV9"/>
<dbReference type="GO" id="GO:0016255">
    <property type="term" value="P:attachment of GPI anchor to protein"/>
    <property type="evidence" value="ECO:0007669"/>
    <property type="project" value="InterPro"/>
</dbReference>
<sequence length="588" mass="66026">MLPLLILLSHCLLIRADEFTEELTISRLPTGNLAARFQFVISDVPKELGPHSYLFPPIMAELAHKYSLSELSLTLGQGNWLPSKWGLPPQPIAPQGATIGAWFDGAKNESEVDHRWHHLVNALNGLFCTSLSEMYPVFTSSIGEKPRGIHWMSENRTLRYGAMAEETVCTENLTPWRKLMPCKKSGLVTLLNPLRLYDSLFHSIGFNLFLECDNTKCANPTWKLTLDAIVVFDVKPTDRSLGFSFELFFGRPMIGKCGIATKSALLYNDDYYTPSFERIPTETRTVGDRTVYVFDLKSTNGNEISRYSVQRSIDTRLTPQSIELDASMLGGESSLSGVLEYSIYSGLGPSPLSASFSLVVPWFAQIQYASLKMRCVAKREEYPSVLSRSFIPSISRKRPASILYEFELRPESKCVVSFKFTRAFMKMSEYPSDANHGKYIPPAVVRVVDPSYQSIYSRDEKSPPSISLFSSPLLLTLPVPDFSMPFNVEAFVCVVISLCFSPILELSCYIMLPVGTVMPLPSKTRKFFRFLLYIITGLCIYAEMNQISPAQLMRYGRAAVNTVINATVQSVTPVSSRFQITAEEKEEL</sequence>
<proteinExistence type="predicted"/>
<keyword evidence="1" id="KW-1133">Transmembrane helix</keyword>
<feature type="chain" id="PRO_5043416970" description="GPI transamidase component PIG-T" evidence="2">
    <location>
        <begin position="17"/>
        <end position="588"/>
    </location>
</feature>
<dbReference type="PANTHER" id="PTHR12959">
    <property type="entry name" value="GPI TRANSAMIDASE COMPONENT PIG-T-RELATED"/>
    <property type="match status" value="1"/>
</dbReference>
<keyword evidence="4" id="KW-1185">Reference proteome</keyword>
<evidence type="ECO:0000313" key="4">
    <source>
        <dbReference type="Proteomes" id="UP001432322"/>
    </source>
</evidence>
<feature type="signal peptide" evidence="2">
    <location>
        <begin position="1"/>
        <end position="16"/>
    </location>
</feature>
<comment type="caution">
    <text evidence="3">The sequence shown here is derived from an EMBL/GenBank/DDBJ whole genome shotgun (WGS) entry which is preliminary data.</text>
</comment>
<keyword evidence="1" id="KW-0812">Transmembrane</keyword>
<dbReference type="Pfam" id="PF04113">
    <property type="entry name" value="Gpi16"/>
    <property type="match status" value="2"/>
</dbReference>
<protein>
    <recommendedName>
        <fullName evidence="5">GPI transamidase component PIG-T</fullName>
    </recommendedName>
</protein>
<keyword evidence="2" id="KW-0732">Signal</keyword>
<gene>
    <name evidence="3" type="ORF">PFISCL1PPCAC_10242</name>
</gene>
<organism evidence="3 4">
    <name type="scientific">Pristionchus fissidentatus</name>
    <dbReference type="NCBI Taxonomy" id="1538716"/>
    <lineage>
        <taxon>Eukaryota</taxon>
        <taxon>Metazoa</taxon>
        <taxon>Ecdysozoa</taxon>
        <taxon>Nematoda</taxon>
        <taxon>Chromadorea</taxon>
        <taxon>Rhabditida</taxon>
        <taxon>Rhabditina</taxon>
        <taxon>Diplogasteromorpha</taxon>
        <taxon>Diplogasteroidea</taxon>
        <taxon>Neodiplogasteridae</taxon>
        <taxon>Pristionchus</taxon>
    </lineage>
</organism>
<accession>A0AAV5VLV9</accession>
<evidence type="ECO:0000256" key="1">
    <source>
        <dbReference type="SAM" id="Phobius"/>
    </source>
</evidence>
<dbReference type="GO" id="GO:0042765">
    <property type="term" value="C:GPI-anchor transamidase complex"/>
    <property type="evidence" value="ECO:0007669"/>
    <property type="project" value="InterPro"/>
</dbReference>
<name>A0AAV5VLV9_9BILA</name>
<keyword evidence="1" id="KW-0472">Membrane</keyword>
<dbReference type="EMBL" id="BTSY01000003">
    <property type="protein sequence ID" value="GMT18945.1"/>
    <property type="molecule type" value="Genomic_DNA"/>
</dbReference>
<evidence type="ECO:0000313" key="3">
    <source>
        <dbReference type="EMBL" id="GMT18945.1"/>
    </source>
</evidence>